<dbReference type="Pfam" id="PF13409">
    <property type="entry name" value="GST_N_2"/>
    <property type="match status" value="1"/>
</dbReference>
<dbReference type="InterPro" id="IPR010987">
    <property type="entry name" value="Glutathione-S-Trfase_C-like"/>
</dbReference>
<dbReference type="InterPro" id="IPR004045">
    <property type="entry name" value="Glutathione_S-Trfase_N"/>
</dbReference>
<evidence type="ECO:0000313" key="3">
    <source>
        <dbReference type="Proteomes" id="UP001369958"/>
    </source>
</evidence>
<feature type="domain" description="GST C-terminal" evidence="1">
    <location>
        <begin position="172"/>
        <end position="296"/>
    </location>
</feature>
<dbReference type="InterPro" id="IPR047047">
    <property type="entry name" value="GST_Omega-like_C"/>
</dbReference>
<organism evidence="2 3">
    <name type="scientific">Pelagibacterium nitratireducens</name>
    <dbReference type="NCBI Taxonomy" id="1046114"/>
    <lineage>
        <taxon>Bacteria</taxon>
        <taxon>Pseudomonadati</taxon>
        <taxon>Pseudomonadota</taxon>
        <taxon>Alphaproteobacteria</taxon>
        <taxon>Hyphomicrobiales</taxon>
        <taxon>Devosiaceae</taxon>
        <taxon>Pelagibacterium</taxon>
    </lineage>
</organism>
<dbReference type="PIRSF" id="PIRSF015753">
    <property type="entry name" value="GST"/>
    <property type="match status" value="1"/>
</dbReference>
<proteinExistence type="predicted"/>
<dbReference type="SUPFAM" id="SSF47616">
    <property type="entry name" value="GST C-terminal domain-like"/>
    <property type="match status" value="1"/>
</dbReference>
<evidence type="ECO:0000259" key="1">
    <source>
        <dbReference type="PROSITE" id="PS50405"/>
    </source>
</evidence>
<dbReference type="InterPro" id="IPR040079">
    <property type="entry name" value="Glutathione_S-Trfase"/>
</dbReference>
<dbReference type="InterPro" id="IPR036249">
    <property type="entry name" value="Thioredoxin-like_sf"/>
</dbReference>
<keyword evidence="3" id="KW-1185">Reference proteome</keyword>
<dbReference type="InterPro" id="IPR036282">
    <property type="entry name" value="Glutathione-S-Trfase_C_sf"/>
</dbReference>
<sequence>MGQLIDGKWSTQWYDTKSTGGKFKRSESAFRNWVTADGAAGPTGQEGFKAESGRYHLYVSYACPWAHRTLIFRALKGLEDHISVSVVSPKMPDETGWAFTGELGSDTDTLNGADYLWQVYTKAVPDYTGRVTVPILWDKERQTIVSNESADIIRMFNSAFDGITGNTFDFYPQDKREEIDRINARVYSDINNGVYKAGFATTQAAYTEAVTDLFDALDWVENILSQHKFLTGSTPTEADWRLVTTLMRFDAVYVGHFKCNIRRIADYPQLSKYLKALCEWPGVAATVHIDHIKTHYYWSHTTINPTRIVPEGPVLDFLG</sequence>
<dbReference type="SFLD" id="SFLDG01148">
    <property type="entry name" value="Xi_(cytGST)"/>
    <property type="match status" value="1"/>
</dbReference>
<dbReference type="InterPro" id="IPR016639">
    <property type="entry name" value="GST_Omega/GSH"/>
</dbReference>
<evidence type="ECO:0000313" key="2">
    <source>
        <dbReference type="EMBL" id="WWT33956.1"/>
    </source>
</evidence>
<dbReference type="PROSITE" id="PS50405">
    <property type="entry name" value="GST_CTER"/>
    <property type="match status" value="1"/>
</dbReference>
<dbReference type="Gene3D" id="1.20.1050.10">
    <property type="match status" value="1"/>
</dbReference>
<gene>
    <name evidence="2" type="ORF">V6617_05710</name>
</gene>
<keyword evidence="2" id="KW-0560">Oxidoreductase</keyword>
<dbReference type="CDD" id="cd03190">
    <property type="entry name" value="GST_C_Omega_like"/>
    <property type="match status" value="1"/>
</dbReference>
<name>A0ABZ2I5Y2_9HYPH</name>
<dbReference type="SFLD" id="SFLDS00019">
    <property type="entry name" value="Glutathione_Transferase_(cytos"/>
    <property type="match status" value="1"/>
</dbReference>
<dbReference type="Proteomes" id="UP001369958">
    <property type="component" value="Chromosome"/>
</dbReference>
<dbReference type="PANTHER" id="PTHR32419">
    <property type="entry name" value="GLUTATHIONYL-HYDROQUINONE REDUCTASE"/>
    <property type="match status" value="1"/>
</dbReference>
<dbReference type="EC" id="1.8.5.-" evidence="2"/>
<dbReference type="GO" id="GO:0016491">
    <property type="term" value="F:oxidoreductase activity"/>
    <property type="evidence" value="ECO:0007669"/>
    <property type="project" value="UniProtKB-KW"/>
</dbReference>
<dbReference type="PANTHER" id="PTHR32419:SF6">
    <property type="entry name" value="GLUTATHIONE S-TRANSFERASE OMEGA-LIKE 1-RELATED"/>
    <property type="match status" value="1"/>
</dbReference>
<dbReference type="EMBL" id="CP146275">
    <property type="protein sequence ID" value="WWT33956.1"/>
    <property type="molecule type" value="Genomic_DNA"/>
</dbReference>
<dbReference type="SFLD" id="SFLDG01206">
    <property type="entry name" value="Xi.1"/>
    <property type="match status" value="1"/>
</dbReference>
<accession>A0ABZ2I5Y2</accession>
<reference evidence="2 3" key="1">
    <citation type="submission" date="2024-02" db="EMBL/GenBank/DDBJ databases">
        <title>Complete genome sequence of Pelagibacterium nitratireducens ZH15.</title>
        <authorList>
            <person name="Zhao L.H."/>
        </authorList>
    </citation>
    <scope>NUCLEOTIDE SEQUENCE [LARGE SCALE GENOMIC DNA]</scope>
    <source>
        <strain evidence="2 3">ZH15</strain>
    </source>
</reference>
<protein>
    <submittedName>
        <fullName evidence="2">Glutathione S-transferase family protein</fullName>
        <ecNumber evidence="2">1.8.5.-</ecNumber>
    </submittedName>
</protein>
<dbReference type="Pfam" id="PF13410">
    <property type="entry name" value="GST_C_2"/>
    <property type="match status" value="1"/>
</dbReference>
<dbReference type="SUPFAM" id="SSF52833">
    <property type="entry name" value="Thioredoxin-like"/>
    <property type="match status" value="1"/>
</dbReference>
<dbReference type="RefSeq" id="WP_338609701.1">
    <property type="nucleotide sequence ID" value="NZ_CP146275.1"/>
</dbReference>
<dbReference type="Gene3D" id="3.40.30.10">
    <property type="entry name" value="Glutaredoxin"/>
    <property type="match status" value="1"/>
</dbReference>